<feature type="compositionally biased region" description="Basic and acidic residues" evidence="1">
    <location>
        <begin position="302"/>
        <end position="335"/>
    </location>
</feature>
<keyword evidence="2" id="KW-1133">Transmembrane helix</keyword>
<feature type="compositionally biased region" description="Low complexity" evidence="1">
    <location>
        <begin position="283"/>
        <end position="292"/>
    </location>
</feature>
<evidence type="ECO:0000313" key="4">
    <source>
        <dbReference type="Proteomes" id="UP000308133"/>
    </source>
</evidence>
<protein>
    <submittedName>
        <fullName evidence="3">Uncharacterized protein</fullName>
    </submittedName>
</protein>
<proteinExistence type="predicted"/>
<keyword evidence="2" id="KW-0472">Membrane</keyword>
<comment type="caution">
    <text evidence="3">The sequence shown here is derived from an EMBL/GenBank/DDBJ whole genome shotgun (WGS) entry which is preliminary data.</text>
</comment>
<evidence type="ECO:0000256" key="2">
    <source>
        <dbReference type="SAM" id="Phobius"/>
    </source>
</evidence>
<evidence type="ECO:0000313" key="3">
    <source>
        <dbReference type="EMBL" id="TKX20835.1"/>
    </source>
</evidence>
<name>A0A4U7AUL2_9PEZI</name>
<keyword evidence="2" id="KW-0812">Transmembrane</keyword>
<dbReference type="EMBL" id="PTQR01000084">
    <property type="protein sequence ID" value="TKX20835.1"/>
    <property type="molecule type" value="Genomic_DNA"/>
</dbReference>
<feature type="compositionally biased region" description="Basic and acidic residues" evidence="1">
    <location>
        <begin position="253"/>
        <end position="266"/>
    </location>
</feature>
<dbReference type="AlphaFoldDB" id="A0A4U7AUL2"/>
<feature type="transmembrane region" description="Helical" evidence="2">
    <location>
        <begin position="72"/>
        <end position="93"/>
    </location>
</feature>
<gene>
    <name evidence="3" type="ORF">C1H76_6871</name>
</gene>
<accession>A0A4U7AUL2</accession>
<reference evidence="3 4" key="1">
    <citation type="submission" date="2018-02" db="EMBL/GenBank/DDBJ databases">
        <title>Draft genome sequences of Elsinoe sp., causing black scab on jojoba.</title>
        <authorList>
            <person name="Stodart B."/>
            <person name="Jeffress S."/>
            <person name="Ash G."/>
            <person name="Arun Chinnappa K."/>
        </authorList>
    </citation>
    <scope>NUCLEOTIDE SEQUENCE [LARGE SCALE GENOMIC DNA]</scope>
    <source>
        <strain evidence="3 4">Hillstone_2</strain>
    </source>
</reference>
<evidence type="ECO:0000256" key="1">
    <source>
        <dbReference type="SAM" id="MobiDB-lite"/>
    </source>
</evidence>
<organism evidence="3 4">
    <name type="scientific">Elsinoe australis</name>
    <dbReference type="NCBI Taxonomy" id="40998"/>
    <lineage>
        <taxon>Eukaryota</taxon>
        <taxon>Fungi</taxon>
        <taxon>Dikarya</taxon>
        <taxon>Ascomycota</taxon>
        <taxon>Pezizomycotina</taxon>
        <taxon>Dothideomycetes</taxon>
        <taxon>Dothideomycetidae</taxon>
        <taxon>Myriangiales</taxon>
        <taxon>Elsinoaceae</taxon>
        <taxon>Elsinoe</taxon>
    </lineage>
</organism>
<feature type="region of interest" description="Disordered" evidence="1">
    <location>
        <begin position="206"/>
        <end position="395"/>
    </location>
</feature>
<feature type="compositionally biased region" description="Basic and acidic residues" evidence="1">
    <location>
        <begin position="370"/>
        <end position="385"/>
    </location>
</feature>
<sequence length="395" mass="43465">MAPAPLTSQLVHHLTNQSPSLLKRAAKFLSSDVPATSANDGPSLVARAAATSVTPWQKCRGCKSPDSINNKFYFALFAILGVGLVVGSIWFFFFAKNGGFQYEEGDFEDYKTVVLRRKGPDGKSMASSKSCRSMKTGMTKSEENWEQAKWAAMSVVARDEKGRKGIMAARGWGGTHSYTYRDDFTNYDGDRRYAMTEVGSLPDYDMPVIGGGKKDKKKSSSSKTKTQPVPGAWDIDLEANRHSGNGHHGKRYKDRDVRSYAKEKPAKVGGMNRAADGSHMDFSGSEISSSNSGVGGGRHRHDRAEKRVLTEAERMERQWRREARRAARDLAREGESAGSSRNGSPVKGAGLQRGGAGGARRTPSPTKKRQGTEYRFSKPESEPRESYLNAYRPSR</sequence>
<dbReference type="Proteomes" id="UP000308133">
    <property type="component" value="Unassembled WGS sequence"/>
</dbReference>